<dbReference type="InterPro" id="IPR029063">
    <property type="entry name" value="SAM-dependent_MTases_sf"/>
</dbReference>
<comment type="caution">
    <text evidence="2">The sequence shown here is derived from an EMBL/GenBank/DDBJ whole genome shotgun (WGS) entry which is preliminary data.</text>
</comment>
<evidence type="ECO:0000259" key="1">
    <source>
        <dbReference type="Pfam" id="PF13649"/>
    </source>
</evidence>
<dbReference type="Proteomes" id="UP001221142">
    <property type="component" value="Unassembled WGS sequence"/>
</dbReference>
<dbReference type="SUPFAM" id="SSF53335">
    <property type="entry name" value="S-adenosyl-L-methionine-dependent methyltransferases"/>
    <property type="match status" value="1"/>
</dbReference>
<proteinExistence type="predicted"/>
<organism evidence="2 3">
    <name type="scientific">Roridomyces roridus</name>
    <dbReference type="NCBI Taxonomy" id="1738132"/>
    <lineage>
        <taxon>Eukaryota</taxon>
        <taxon>Fungi</taxon>
        <taxon>Dikarya</taxon>
        <taxon>Basidiomycota</taxon>
        <taxon>Agaricomycotina</taxon>
        <taxon>Agaricomycetes</taxon>
        <taxon>Agaricomycetidae</taxon>
        <taxon>Agaricales</taxon>
        <taxon>Marasmiineae</taxon>
        <taxon>Mycenaceae</taxon>
        <taxon>Roridomyces</taxon>
    </lineage>
</organism>
<keyword evidence="2" id="KW-0808">Transferase</keyword>
<evidence type="ECO:0000313" key="3">
    <source>
        <dbReference type="Proteomes" id="UP001221142"/>
    </source>
</evidence>
<dbReference type="AlphaFoldDB" id="A0AAD7BX64"/>
<dbReference type="PANTHER" id="PTHR43591">
    <property type="entry name" value="METHYLTRANSFERASE"/>
    <property type="match status" value="1"/>
</dbReference>
<feature type="domain" description="Methyltransferase" evidence="1">
    <location>
        <begin position="65"/>
        <end position="157"/>
    </location>
</feature>
<dbReference type="InterPro" id="IPR041698">
    <property type="entry name" value="Methyltransf_25"/>
</dbReference>
<name>A0AAD7BX64_9AGAR</name>
<accession>A0AAD7BX64</accession>
<dbReference type="Pfam" id="PF13649">
    <property type="entry name" value="Methyltransf_25"/>
    <property type="match status" value="1"/>
</dbReference>
<dbReference type="GO" id="GO:0008168">
    <property type="term" value="F:methyltransferase activity"/>
    <property type="evidence" value="ECO:0007669"/>
    <property type="project" value="UniProtKB-KW"/>
</dbReference>
<dbReference type="CDD" id="cd02440">
    <property type="entry name" value="AdoMet_MTases"/>
    <property type="match status" value="1"/>
</dbReference>
<reference evidence="2" key="1">
    <citation type="submission" date="2023-03" db="EMBL/GenBank/DDBJ databases">
        <title>Massive genome expansion in bonnet fungi (Mycena s.s.) driven by repeated elements and novel gene families across ecological guilds.</title>
        <authorList>
            <consortium name="Lawrence Berkeley National Laboratory"/>
            <person name="Harder C.B."/>
            <person name="Miyauchi S."/>
            <person name="Viragh M."/>
            <person name="Kuo A."/>
            <person name="Thoen E."/>
            <person name="Andreopoulos B."/>
            <person name="Lu D."/>
            <person name="Skrede I."/>
            <person name="Drula E."/>
            <person name="Henrissat B."/>
            <person name="Morin E."/>
            <person name="Kohler A."/>
            <person name="Barry K."/>
            <person name="LaButti K."/>
            <person name="Morin E."/>
            <person name="Salamov A."/>
            <person name="Lipzen A."/>
            <person name="Mereny Z."/>
            <person name="Hegedus B."/>
            <person name="Baldrian P."/>
            <person name="Stursova M."/>
            <person name="Weitz H."/>
            <person name="Taylor A."/>
            <person name="Grigoriev I.V."/>
            <person name="Nagy L.G."/>
            <person name="Martin F."/>
            <person name="Kauserud H."/>
        </authorList>
    </citation>
    <scope>NUCLEOTIDE SEQUENCE</scope>
    <source>
        <strain evidence="2">9284</strain>
    </source>
</reference>
<sequence length="294" mass="32912">MYTMNPPASIHHTPRVYHEYPGSQYLLPADDLERQRLLLQHNTLLGLFGNRLLLAPVNLDKNDKVLESGTGPGFWLMDLTRSLNASVPMVGVDIDSRLFPVPPPDNIEFRVESVTKLPADWTDTFSLVNQRLLILGLQIHEWPMALNEIYRVLRPGGWVQLAEYAPWRVVGQPCQEKCKELYHRVLEARNLYYGCTDGMPRMLEQAGFVDVQKESQMQLIGTSHGEAGAAASQGILGAFKGMKTPVLQAGGYGVVASEAEYDVLLEGLEKEWELGPGLKQDFVIFWAKKLVPPS</sequence>
<keyword evidence="2" id="KW-0489">Methyltransferase</keyword>
<gene>
    <name evidence="2" type="ORF">FB45DRAFT_518450</name>
</gene>
<evidence type="ECO:0000313" key="2">
    <source>
        <dbReference type="EMBL" id="KAJ7632924.1"/>
    </source>
</evidence>
<dbReference type="Gene3D" id="3.40.50.150">
    <property type="entry name" value="Vaccinia Virus protein VP39"/>
    <property type="match status" value="1"/>
</dbReference>
<dbReference type="EMBL" id="JARKIF010000008">
    <property type="protein sequence ID" value="KAJ7632924.1"/>
    <property type="molecule type" value="Genomic_DNA"/>
</dbReference>
<keyword evidence="3" id="KW-1185">Reference proteome</keyword>
<protein>
    <submittedName>
        <fullName evidence="2">S-adenosyl-L-methionine-dependent methyltransferase</fullName>
    </submittedName>
</protein>
<dbReference type="GO" id="GO:0032259">
    <property type="term" value="P:methylation"/>
    <property type="evidence" value="ECO:0007669"/>
    <property type="project" value="UniProtKB-KW"/>
</dbReference>